<proteinExistence type="predicted"/>
<dbReference type="Proteomes" id="UP000070355">
    <property type="component" value="Unassembled WGS sequence"/>
</dbReference>
<dbReference type="EMBL" id="LSDC01000043">
    <property type="protein sequence ID" value="KXB61108.1"/>
    <property type="molecule type" value="Genomic_DNA"/>
</dbReference>
<gene>
    <name evidence="2" type="ORF">HMPREF3186_00662</name>
</gene>
<keyword evidence="1" id="KW-0472">Membrane</keyword>
<accession>A0A134A096</accession>
<dbReference type="InterPro" id="IPR011664">
    <property type="entry name" value="Abi_system_AbiD/AbiF-like"/>
</dbReference>
<reference evidence="3" key="1">
    <citation type="submission" date="2016-01" db="EMBL/GenBank/DDBJ databases">
        <authorList>
            <person name="Mitreva M."/>
            <person name="Pepin K.H."/>
            <person name="Mihindukulasuriya K.A."/>
            <person name="Fulton R."/>
            <person name="Fronick C."/>
            <person name="O'Laughlin M."/>
            <person name="Miner T."/>
            <person name="Herter B."/>
            <person name="Rosa B.A."/>
            <person name="Cordes M."/>
            <person name="Tomlinson C."/>
            <person name="Wollam A."/>
            <person name="Palsikar V.B."/>
            <person name="Mardis E.R."/>
            <person name="Wilson R.K."/>
        </authorList>
    </citation>
    <scope>NUCLEOTIDE SEQUENCE [LARGE SCALE GENOMIC DNA]</scope>
    <source>
        <strain evidence="3">DNF01167</strain>
    </source>
</reference>
<evidence type="ECO:0000256" key="1">
    <source>
        <dbReference type="SAM" id="Phobius"/>
    </source>
</evidence>
<keyword evidence="1" id="KW-1133">Transmembrane helix</keyword>
<organism evidence="2 3">
    <name type="scientific">Gemella haemolysans</name>
    <dbReference type="NCBI Taxonomy" id="1379"/>
    <lineage>
        <taxon>Bacteria</taxon>
        <taxon>Bacillati</taxon>
        <taxon>Bacillota</taxon>
        <taxon>Bacilli</taxon>
        <taxon>Bacillales</taxon>
        <taxon>Gemellaceae</taxon>
        <taxon>Gemella</taxon>
    </lineage>
</organism>
<protein>
    <submittedName>
        <fullName evidence="2">Abi-like protein</fullName>
    </submittedName>
</protein>
<sequence length="312" mass="36332">MKGGFFSLAIYSNESRFLSKDDLLKKLINKNVITSDENDLFLLGDMIDYISYSTLGKGLKSTGLVDDNGKFNQNTTVNELLLFHSINMDISSLLFKYVLFIEQSLNTTLSNSISSNFGTDTTRDEDLNNPNDYLCKENYVAHNDTIKTLTKIKKHIVNPTKYTSLEYYVQNKNYIPPWVVLNSIYLSDSINLYKIMKSEKKTDIVNKLLNIQNETLNEEYIELKKYLFGSFFNMIKSYRNKLAHPTVLIKHALPKELIFNKIGKYSNYTLTYNRKYDTKYRQSIVFSLILSIIPMINLFNISINFYFDIIMF</sequence>
<dbReference type="STRING" id="1379.HMPREF3186_00662"/>
<evidence type="ECO:0000313" key="3">
    <source>
        <dbReference type="Proteomes" id="UP000070355"/>
    </source>
</evidence>
<name>A0A134A096_9BACL</name>
<dbReference type="AlphaFoldDB" id="A0A134A096"/>
<dbReference type="Pfam" id="PF07751">
    <property type="entry name" value="Abi_2"/>
    <property type="match status" value="1"/>
</dbReference>
<feature type="transmembrane region" description="Helical" evidence="1">
    <location>
        <begin position="284"/>
        <end position="307"/>
    </location>
</feature>
<keyword evidence="1" id="KW-0812">Transmembrane</keyword>
<comment type="caution">
    <text evidence="2">The sequence shown here is derived from an EMBL/GenBank/DDBJ whole genome shotgun (WGS) entry which is preliminary data.</text>
</comment>
<evidence type="ECO:0000313" key="2">
    <source>
        <dbReference type="EMBL" id="KXB61108.1"/>
    </source>
</evidence>
<dbReference type="PATRIC" id="fig|1379.3.peg.643"/>